<dbReference type="AlphaFoldDB" id="A0A224Y454"/>
<name>A0A224Y454_9HEMI</name>
<protein>
    <submittedName>
        <fullName evidence="2">Uncharacterized protein</fullName>
    </submittedName>
</protein>
<keyword evidence="1" id="KW-0812">Transmembrane</keyword>
<feature type="transmembrane region" description="Helical" evidence="1">
    <location>
        <begin position="12"/>
        <end position="32"/>
    </location>
</feature>
<dbReference type="EMBL" id="GFTR01000486">
    <property type="protein sequence ID" value="JAW15940.1"/>
    <property type="molecule type" value="Transcribed_RNA"/>
</dbReference>
<keyword evidence="1" id="KW-0472">Membrane</keyword>
<keyword evidence="1" id="KW-1133">Transmembrane helix</keyword>
<sequence length="73" mass="8145">MEYSLKFRKFSQLCTLSVVFIGLFIVSGWVSITGSTGKIKGPLYFCLLKSIPGLSKSQEETDCFLSMTHLAFL</sequence>
<evidence type="ECO:0000313" key="2">
    <source>
        <dbReference type="EMBL" id="JAW15940.1"/>
    </source>
</evidence>
<evidence type="ECO:0000256" key="1">
    <source>
        <dbReference type="SAM" id="Phobius"/>
    </source>
</evidence>
<proteinExistence type="predicted"/>
<accession>A0A224Y454</accession>
<reference evidence="2" key="1">
    <citation type="journal article" date="2018" name="PLoS Negl. Trop. Dis.">
        <title>An insight into the salivary gland and fat body transcriptome of Panstrongylus lignarius (Hemiptera: Heteroptera), the main vector of Chagas disease in Peru.</title>
        <authorList>
            <person name="Nevoa J.C."/>
            <person name="Mendes M.T."/>
            <person name="da Silva M.V."/>
            <person name="Soares S.C."/>
            <person name="Oliveira C.J.F."/>
            <person name="Ribeiro J.M.C."/>
        </authorList>
    </citation>
    <scope>NUCLEOTIDE SEQUENCE</scope>
</reference>
<organism evidence="2">
    <name type="scientific">Panstrongylus lignarius</name>
    <dbReference type="NCBI Taxonomy" id="156445"/>
    <lineage>
        <taxon>Eukaryota</taxon>
        <taxon>Metazoa</taxon>
        <taxon>Ecdysozoa</taxon>
        <taxon>Arthropoda</taxon>
        <taxon>Hexapoda</taxon>
        <taxon>Insecta</taxon>
        <taxon>Pterygota</taxon>
        <taxon>Neoptera</taxon>
        <taxon>Paraneoptera</taxon>
        <taxon>Hemiptera</taxon>
        <taxon>Heteroptera</taxon>
        <taxon>Panheteroptera</taxon>
        <taxon>Cimicomorpha</taxon>
        <taxon>Reduviidae</taxon>
        <taxon>Triatominae</taxon>
        <taxon>Panstrongylus</taxon>
    </lineage>
</organism>